<dbReference type="InterPro" id="IPR041685">
    <property type="entry name" value="AAA_GajA/Old/RecF-like"/>
</dbReference>
<evidence type="ECO:0000259" key="1">
    <source>
        <dbReference type="Pfam" id="PF13175"/>
    </source>
</evidence>
<dbReference type="EMBL" id="BARV01001624">
    <property type="protein sequence ID" value="GAH98380.1"/>
    <property type="molecule type" value="Genomic_DNA"/>
</dbReference>
<proteinExistence type="predicted"/>
<dbReference type="Pfam" id="PF13175">
    <property type="entry name" value="AAA_15"/>
    <property type="match status" value="1"/>
</dbReference>
<comment type="caution">
    <text evidence="2">The sequence shown here is derived from an EMBL/GenBank/DDBJ whole genome shotgun (WGS) entry which is preliminary data.</text>
</comment>
<dbReference type="Gene3D" id="3.40.50.300">
    <property type="entry name" value="P-loop containing nucleotide triphosphate hydrolases"/>
    <property type="match status" value="1"/>
</dbReference>
<reference evidence="2" key="1">
    <citation type="journal article" date="2014" name="Front. Microbiol.">
        <title>High frequency of phylogenetically diverse reductive dehalogenase-homologous genes in deep subseafloor sedimentary metagenomes.</title>
        <authorList>
            <person name="Kawai M."/>
            <person name="Futagami T."/>
            <person name="Toyoda A."/>
            <person name="Takaki Y."/>
            <person name="Nishi S."/>
            <person name="Hori S."/>
            <person name="Arai W."/>
            <person name="Tsubouchi T."/>
            <person name="Morono Y."/>
            <person name="Uchiyama I."/>
            <person name="Ito T."/>
            <person name="Fujiyama A."/>
            <person name="Inagaki F."/>
            <person name="Takami H."/>
        </authorList>
    </citation>
    <scope>NUCLEOTIDE SEQUENCE</scope>
    <source>
        <strain evidence="2">Expedition CK06-06</strain>
    </source>
</reference>
<dbReference type="InterPro" id="IPR027417">
    <property type="entry name" value="P-loop_NTPase"/>
</dbReference>
<feature type="non-terminal residue" evidence="2">
    <location>
        <position position="180"/>
    </location>
</feature>
<dbReference type="PANTHER" id="PTHR43581">
    <property type="entry name" value="ATP/GTP PHOSPHATASE"/>
    <property type="match status" value="1"/>
</dbReference>
<feature type="domain" description="Endonuclease GajA/Old nuclease/RecF-like AAA" evidence="1">
    <location>
        <begin position="1"/>
        <end position="75"/>
    </location>
</feature>
<dbReference type="InterPro" id="IPR051396">
    <property type="entry name" value="Bact_Antivir_Def_Nuclease"/>
</dbReference>
<sequence length="180" mass="20176">MNLAEFTVRNYKSLREVKVGFGNYTAFIGENGSGKTSVLEALYLFFKDFSIVGGSPSPILREITSWHKKKIPLEFIAKIILDEEECRDIFPKDVLDKITEKHGDKYKELTVCRRIPKSGASWETASINIAKVPLVKDNAVVSPEELTKLISKVAPKRSTGKLKAFLFDPNASRSNLIGNR</sequence>
<gene>
    <name evidence="2" type="ORF">S06H3_04589</name>
</gene>
<name>X1KXL6_9ZZZZ</name>
<organism evidence="2">
    <name type="scientific">marine sediment metagenome</name>
    <dbReference type="NCBI Taxonomy" id="412755"/>
    <lineage>
        <taxon>unclassified sequences</taxon>
        <taxon>metagenomes</taxon>
        <taxon>ecological metagenomes</taxon>
    </lineage>
</organism>
<dbReference type="PANTHER" id="PTHR43581:SF4">
    <property type="entry name" value="ATP_GTP PHOSPHATASE"/>
    <property type="match status" value="1"/>
</dbReference>
<accession>X1KXL6</accession>
<dbReference type="SUPFAM" id="SSF52540">
    <property type="entry name" value="P-loop containing nucleoside triphosphate hydrolases"/>
    <property type="match status" value="1"/>
</dbReference>
<evidence type="ECO:0000313" key="2">
    <source>
        <dbReference type="EMBL" id="GAH98380.1"/>
    </source>
</evidence>
<dbReference type="AlphaFoldDB" id="X1KXL6"/>
<protein>
    <recommendedName>
        <fullName evidence="1">Endonuclease GajA/Old nuclease/RecF-like AAA domain-containing protein</fullName>
    </recommendedName>
</protein>